<keyword evidence="1" id="KW-0732">Signal</keyword>
<reference evidence="2 3" key="1">
    <citation type="submission" date="2020-07" db="EMBL/GenBank/DDBJ databases">
        <title>Genomic Encyclopedia of Type Strains, Phase IV (KMG-IV): sequencing the most valuable type-strain genomes for metagenomic binning, comparative biology and taxonomic classification.</title>
        <authorList>
            <person name="Goeker M."/>
        </authorList>
    </citation>
    <scope>NUCLEOTIDE SEQUENCE [LARGE SCALE GENOMIC DNA]</scope>
    <source>
        <strain evidence="2 3">DSM 45533</strain>
    </source>
</reference>
<evidence type="ECO:0000256" key="1">
    <source>
        <dbReference type="SAM" id="SignalP"/>
    </source>
</evidence>
<comment type="caution">
    <text evidence="2">The sequence shown here is derived from an EMBL/GenBank/DDBJ whole genome shotgun (WGS) entry which is preliminary data.</text>
</comment>
<dbReference type="Gene3D" id="2.40.10.120">
    <property type="match status" value="1"/>
</dbReference>
<gene>
    <name evidence="2" type="ORF">HNR30_000001</name>
</gene>
<evidence type="ECO:0000313" key="3">
    <source>
        <dbReference type="Proteomes" id="UP000530928"/>
    </source>
</evidence>
<accession>A0A7W0CCM2</accession>
<feature type="chain" id="PRO_5031112608" description="Serine protease" evidence="1">
    <location>
        <begin position="30"/>
        <end position="450"/>
    </location>
</feature>
<dbReference type="Pfam" id="PF13365">
    <property type="entry name" value="Trypsin_2"/>
    <property type="match status" value="1"/>
</dbReference>
<dbReference type="AlphaFoldDB" id="A0A7W0CCM2"/>
<feature type="signal peptide" evidence="1">
    <location>
        <begin position="1"/>
        <end position="29"/>
    </location>
</feature>
<dbReference type="RefSeq" id="WP_181606862.1">
    <property type="nucleotide sequence ID" value="NZ_BAABAM010000001.1"/>
</dbReference>
<organism evidence="2 3">
    <name type="scientific">Nonomuraea soli</name>
    <dbReference type="NCBI Taxonomy" id="1032476"/>
    <lineage>
        <taxon>Bacteria</taxon>
        <taxon>Bacillati</taxon>
        <taxon>Actinomycetota</taxon>
        <taxon>Actinomycetes</taxon>
        <taxon>Streptosporangiales</taxon>
        <taxon>Streptosporangiaceae</taxon>
        <taxon>Nonomuraea</taxon>
    </lineage>
</organism>
<name>A0A7W0CCM2_9ACTN</name>
<dbReference type="SUPFAM" id="SSF50494">
    <property type="entry name" value="Trypsin-like serine proteases"/>
    <property type="match status" value="1"/>
</dbReference>
<dbReference type="EMBL" id="JACDUR010000001">
    <property type="protein sequence ID" value="MBA2888666.1"/>
    <property type="molecule type" value="Genomic_DNA"/>
</dbReference>
<protein>
    <recommendedName>
        <fullName evidence="4">Serine protease</fullName>
    </recommendedName>
</protein>
<keyword evidence="3" id="KW-1185">Reference proteome</keyword>
<dbReference type="PANTHER" id="PTHR43019">
    <property type="entry name" value="SERINE ENDOPROTEASE DEGS"/>
    <property type="match status" value="1"/>
</dbReference>
<dbReference type="PANTHER" id="PTHR43019:SF23">
    <property type="entry name" value="PROTEASE DO-LIKE 5, CHLOROPLASTIC"/>
    <property type="match status" value="1"/>
</dbReference>
<sequence length="450" mass="49079">MRRSLRNGVALVSLSLAGLSVAPAHQAMAQEPMTLERATTTQQASRTSPEVSIGTRLAARTDPSVRQITTVYRATMSIPPPKATKAYYQLFKKAEAHAKAGRIPSDNQSRLKWVLKTAGGDVGKYFVPGKAARVAPGEIPGICTGWWVTPQGHMVTGSHCVGWSKASFQQNFAEMFLPKLTADDAKAFLQPMRKSVVIDEGLTKLAQTLFATFNVKHLKLKNPRSAVYLGSVDAYVEGKAPRLTLLRKGEDWPGLDWALLKASNMRNLPTVPLGRDGDVRVGDTLYINGYPGTVDMSPYLSRKSKDHPTLTQGAFNAMRTSIRGVPYIQTQVPVYGGNSGGPVFNKDGKVIGIAIAVLISDRIGGQTENSTLVLPVDLIKQQLKLAGVTPVTSRTSAVYYSALDDFFADRYKAALPKFVKVLRMHPQHLYVRSFIKQAKQAIAAGRDKSR</sequence>
<evidence type="ECO:0008006" key="4">
    <source>
        <dbReference type="Google" id="ProtNLM"/>
    </source>
</evidence>
<evidence type="ECO:0000313" key="2">
    <source>
        <dbReference type="EMBL" id="MBA2888666.1"/>
    </source>
</evidence>
<dbReference type="Proteomes" id="UP000530928">
    <property type="component" value="Unassembled WGS sequence"/>
</dbReference>
<proteinExistence type="predicted"/>
<dbReference type="InterPro" id="IPR009003">
    <property type="entry name" value="Peptidase_S1_PA"/>
</dbReference>